<comment type="caution">
    <text evidence="1">The sequence shown here is derived from an EMBL/GenBank/DDBJ whole genome shotgun (WGS) entry which is preliminary data.</text>
</comment>
<accession>A0ACB8SW47</accession>
<sequence length="100" mass="10269">MFPYHGENSTPSTLAAICFGGPVCHTSPCGCSSSAAGRIRWQLSLAVQQHPIASAHCLNAVGGVERARAQVHGHGAGRSHWCTADSADADASAATEIPCQ</sequence>
<organism evidence="1 2">
    <name type="scientific">Artomyces pyxidatus</name>
    <dbReference type="NCBI Taxonomy" id="48021"/>
    <lineage>
        <taxon>Eukaryota</taxon>
        <taxon>Fungi</taxon>
        <taxon>Dikarya</taxon>
        <taxon>Basidiomycota</taxon>
        <taxon>Agaricomycotina</taxon>
        <taxon>Agaricomycetes</taxon>
        <taxon>Russulales</taxon>
        <taxon>Auriscalpiaceae</taxon>
        <taxon>Artomyces</taxon>
    </lineage>
</organism>
<keyword evidence="2" id="KW-1185">Reference proteome</keyword>
<gene>
    <name evidence="1" type="ORF">BV25DRAFT_948740</name>
</gene>
<proteinExistence type="predicted"/>
<dbReference type="Proteomes" id="UP000814140">
    <property type="component" value="Unassembled WGS sequence"/>
</dbReference>
<reference evidence="1" key="1">
    <citation type="submission" date="2021-03" db="EMBL/GenBank/DDBJ databases">
        <authorList>
            <consortium name="DOE Joint Genome Institute"/>
            <person name="Ahrendt S."/>
            <person name="Looney B.P."/>
            <person name="Miyauchi S."/>
            <person name="Morin E."/>
            <person name="Drula E."/>
            <person name="Courty P.E."/>
            <person name="Chicoki N."/>
            <person name="Fauchery L."/>
            <person name="Kohler A."/>
            <person name="Kuo A."/>
            <person name="Labutti K."/>
            <person name="Pangilinan J."/>
            <person name="Lipzen A."/>
            <person name="Riley R."/>
            <person name="Andreopoulos W."/>
            <person name="He G."/>
            <person name="Johnson J."/>
            <person name="Barry K.W."/>
            <person name="Grigoriev I.V."/>
            <person name="Nagy L."/>
            <person name="Hibbett D."/>
            <person name="Henrissat B."/>
            <person name="Matheny P.B."/>
            <person name="Labbe J."/>
            <person name="Martin F."/>
        </authorList>
    </citation>
    <scope>NUCLEOTIDE SEQUENCE</scope>
    <source>
        <strain evidence="1">HHB10654</strain>
    </source>
</reference>
<protein>
    <submittedName>
        <fullName evidence="1">Uncharacterized protein</fullName>
    </submittedName>
</protein>
<name>A0ACB8SW47_9AGAM</name>
<reference evidence="1" key="2">
    <citation type="journal article" date="2022" name="New Phytol.">
        <title>Evolutionary transition to the ectomycorrhizal habit in the genomes of a hyperdiverse lineage of mushroom-forming fungi.</title>
        <authorList>
            <person name="Looney B."/>
            <person name="Miyauchi S."/>
            <person name="Morin E."/>
            <person name="Drula E."/>
            <person name="Courty P.E."/>
            <person name="Kohler A."/>
            <person name="Kuo A."/>
            <person name="LaButti K."/>
            <person name="Pangilinan J."/>
            <person name="Lipzen A."/>
            <person name="Riley R."/>
            <person name="Andreopoulos W."/>
            <person name="He G."/>
            <person name="Johnson J."/>
            <person name="Nolan M."/>
            <person name="Tritt A."/>
            <person name="Barry K.W."/>
            <person name="Grigoriev I.V."/>
            <person name="Nagy L.G."/>
            <person name="Hibbett D."/>
            <person name="Henrissat B."/>
            <person name="Matheny P.B."/>
            <person name="Labbe J."/>
            <person name="Martin F.M."/>
        </authorList>
    </citation>
    <scope>NUCLEOTIDE SEQUENCE</scope>
    <source>
        <strain evidence="1">HHB10654</strain>
    </source>
</reference>
<dbReference type="EMBL" id="MU277219">
    <property type="protein sequence ID" value="KAI0060340.1"/>
    <property type="molecule type" value="Genomic_DNA"/>
</dbReference>
<evidence type="ECO:0000313" key="2">
    <source>
        <dbReference type="Proteomes" id="UP000814140"/>
    </source>
</evidence>
<evidence type="ECO:0000313" key="1">
    <source>
        <dbReference type="EMBL" id="KAI0060340.1"/>
    </source>
</evidence>